<dbReference type="InterPro" id="IPR001647">
    <property type="entry name" value="HTH_TetR"/>
</dbReference>
<comment type="caution">
    <text evidence="7">The sequence shown here is derived from an EMBL/GenBank/DDBJ whole genome shotgun (WGS) entry which is preliminary data.</text>
</comment>
<dbReference type="AlphaFoldDB" id="A0A370H2D8"/>
<keyword evidence="8" id="KW-1185">Reference proteome</keyword>
<dbReference type="PROSITE" id="PS50977">
    <property type="entry name" value="HTH_TETR_2"/>
    <property type="match status" value="2"/>
</dbReference>
<evidence type="ECO:0000256" key="2">
    <source>
        <dbReference type="ARBA" id="ARBA00023125"/>
    </source>
</evidence>
<feature type="DNA-binding region" description="H-T-H motif" evidence="4">
    <location>
        <begin position="40"/>
        <end position="59"/>
    </location>
</feature>
<evidence type="ECO:0000256" key="3">
    <source>
        <dbReference type="ARBA" id="ARBA00023163"/>
    </source>
</evidence>
<dbReference type="GO" id="GO:0003700">
    <property type="term" value="F:DNA-binding transcription factor activity"/>
    <property type="evidence" value="ECO:0007669"/>
    <property type="project" value="TreeGrafter"/>
</dbReference>
<keyword evidence="1" id="KW-0805">Transcription regulation</keyword>
<dbReference type="PANTHER" id="PTHR30055">
    <property type="entry name" value="HTH-TYPE TRANSCRIPTIONAL REGULATOR RUTR"/>
    <property type="match status" value="1"/>
</dbReference>
<feature type="domain" description="HTH tetR-type" evidence="6">
    <location>
        <begin position="17"/>
        <end position="77"/>
    </location>
</feature>
<dbReference type="Proteomes" id="UP000255355">
    <property type="component" value="Unassembled WGS sequence"/>
</dbReference>
<dbReference type="PRINTS" id="PR00455">
    <property type="entry name" value="HTHTETR"/>
</dbReference>
<protein>
    <submittedName>
        <fullName evidence="7">TetR family transcriptional regulator</fullName>
    </submittedName>
</protein>
<evidence type="ECO:0000256" key="1">
    <source>
        <dbReference type="ARBA" id="ARBA00023015"/>
    </source>
</evidence>
<reference evidence="7 8" key="1">
    <citation type="submission" date="2018-07" db="EMBL/GenBank/DDBJ databases">
        <title>Genomic Encyclopedia of Type Strains, Phase IV (KMG-IV): sequencing the most valuable type-strain genomes for metagenomic binning, comparative biology and taxonomic classification.</title>
        <authorList>
            <person name="Goeker M."/>
        </authorList>
    </citation>
    <scope>NUCLEOTIDE SEQUENCE [LARGE SCALE GENOMIC DNA]</scope>
    <source>
        <strain evidence="7 8">DSM 44952</strain>
    </source>
</reference>
<evidence type="ECO:0000256" key="5">
    <source>
        <dbReference type="SAM" id="MobiDB-lite"/>
    </source>
</evidence>
<dbReference type="SUPFAM" id="SSF46689">
    <property type="entry name" value="Homeodomain-like"/>
    <property type="match status" value="2"/>
</dbReference>
<evidence type="ECO:0000259" key="6">
    <source>
        <dbReference type="PROSITE" id="PS50977"/>
    </source>
</evidence>
<keyword evidence="3" id="KW-0804">Transcription</keyword>
<dbReference type="InterPro" id="IPR009057">
    <property type="entry name" value="Homeodomain-like_sf"/>
</dbReference>
<sequence>MPPKPPGQRRPKQERARVTREQVLDTAARLFGERGIVDTSMNRIAAEAGVSIGTVYRYFGDRSAVVEELLARMQENIEQRFTERVFGVADKSIAELAVAVLGAIADELVVDAGLVRALAAGLQFPDSGIPELERRLRLLVKVLVIQVLGPGDDRKYDAMTIVLVNTGFAAVMRAVTLEVDDRKREELFALTARGIAAWVETEGDCSPPDAPSRNGGHALSRPVGFTPPRPVVRHRSPRQERAKATREHILNTAAQLFAERGVANTSTNRIAAEAGVSIGTVYRYFTDRTVMVEELIQGLMEHAEQRLRQSWLDREGKTILEVTGRTLEVIVNEVTPNAELVRALVAGVHFYRSGIPDFEPRLRELATELIVQTVGPGDDRLYDAMSFAMINTGFAAVLRAATLDLGTTERTQVLDMTARLIAAACEAEIAALAPGNAG</sequence>
<dbReference type="Gene3D" id="1.10.357.10">
    <property type="entry name" value="Tetracycline Repressor, domain 2"/>
    <property type="match status" value="2"/>
</dbReference>
<feature type="DNA-binding region" description="H-T-H motif" evidence="4">
    <location>
        <begin position="266"/>
        <end position="285"/>
    </location>
</feature>
<proteinExistence type="predicted"/>
<dbReference type="PANTHER" id="PTHR30055:SF234">
    <property type="entry name" value="HTH-TYPE TRANSCRIPTIONAL REGULATOR BETI"/>
    <property type="match status" value="1"/>
</dbReference>
<evidence type="ECO:0000313" key="7">
    <source>
        <dbReference type="EMBL" id="RDI50169.1"/>
    </source>
</evidence>
<dbReference type="EMBL" id="QQAZ01000006">
    <property type="protein sequence ID" value="RDI50169.1"/>
    <property type="molecule type" value="Genomic_DNA"/>
</dbReference>
<dbReference type="InterPro" id="IPR050109">
    <property type="entry name" value="HTH-type_TetR-like_transc_reg"/>
</dbReference>
<evidence type="ECO:0000256" key="4">
    <source>
        <dbReference type="PROSITE-ProRule" id="PRU00335"/>
    </source>
</evidence>
<dbReference type="Pfam" id="PF00440">
    <property type="entry name" value="TetR_N"/>
    <property type="match status" value="2"/>
</dbReference>
<name>A0A370H2D8_9NOCA</name>
<feature type="region of interest" description="Disordered" evidence="5">
    <location>
        <begin position="203"/>
        <end position="243"/>
    </location>
</feature>
<dbReference type="STRING" id="1210089.GCA_001613165_07750"/>
<feature type="domain" description="HTH tetR-type" evidence="6">
    <location>
        <begin position="243"/>
        <end position="303"/>
    </location>
</feature>
<keyword evidence="2 4" id="KW-0238">DNA-binding</keyword>
<evidence type="ECO:0000313" key="8">
    <source>
        <dbReference type="Proteomes" id="UP000255355"/>
    </source>
</evidence>
<dbReference type="GO" id="GO:0000976">
    <property type="term" value="F:transcription cis-regulatory region binding"/>
    <property type="evidence" value="ECO:0007669"/>
    <property type="project" value="TreeGrafter"/>
</dbReference>
<organism evidence="7 8">
    <name type="scientific">Nocardia mexicana</name>
    <dbReference type="NCBI Taxonomy" id="279262"/>
    <lineage>
        <taxon>Bacteria</taxon>
        <taxon>Bacillati</taxon>
        <taxon>Actinomycetota</taxon>
        <taxon>Actinomycetes</taxon>
        <taxon>Mycobacteriales</taxon>
        <taxon>Nocardiaceae</taxon>
        <taxon>Nocardia</taxon>
    </lineage>
</organism>
<gene>
    <name evidence="7" type="ORF">DFR68_106608</name>
</gene>
<accession>A0A370H2D8</accession>